<keyword evidence="1" id="KW-0813">Transport</keyword>
<keyword evidence="3 5" id="KW-0067">ATP-binding</keyword>
<evidence type="ECO:0000259" key="4">
    <source>
        <dbReference type="PROSITE" id="PS50893"/>
    </source>
</evidence>
<dbReference type="Gene3D" id="3.40.50.300">
    <property type="entry name" value="P-loop containing nucleotide triphosphate hydrolases"/>
    <property type="match status" value="1"/>
</dbReference>
<dbReference type="RefSeq" id="WP_285933368.1">
    <property type="nucleotide sequence ID" value="NZ_JASTZU010000053.1"/>
</dbReference>
<dbReference type="GO" id="GO:0005524">
    <property type="term" value="F:ATP binding"/>
    <property type="evidence" value="ECO:0007669"/>
    <property type="project" value="UniProtKB-KW"/>
</dbReference>
<dbReference type="SUPFAM" id="SSF52540">
    <property type="entry name" value="P-loop containing nucleoside triphosphate hydrolases"/>
    <property type="match status" value="1"/>
</dbReference>
<evidence type="ECO:0000256" key="1">
    <source>
        <dbReference type="ARBA" id="ARBA00022448"/>
    </source>
</evidence>
<reference evidence="5 6" key="1">
    <citation type="submission" date="2023-06" db="EMBL/GenBank/DDBJ databases">
        <title>Aquibacillus rhizosphaerae LR5S19.</title>
        <authorList>
            <person name="Sun J.-Q."/>
        </authorList>
    </citation>
    <scope>NUCLEOTIDE SEQUENCE [LARGE SCALE GENOMIC DNA]</scope>
    <source>
        <strain evidence="5 6">LR5S19</strain>
    </source>
</reference>
<comment type="caution">
    <text evidence="5">The sequence shown here is derived from an EMBL/GenBank/DDBJ whole genome shotgun (WGS) entry which is preliminary data.</text>
</comment>
<protein>
    <submittedName>
        <fullName evidence="5">ABC transporter ATP-binding protein</fullName>
    </submittedName>
</protein>
<evidence type="ECO:0000313" key="6">
    <source>
        <dbReference type="Proteomes" id="UP001235343"/>
    </source>
</evidence>
<dbReference type="PROSITE" id="PS50893">
    <property type="entry name" value="ABC_TRANSPORTER_2"/>
    <property type="match status" value="1"/>
</dbReference>
<sequence>MNTSLLSVEGLSKDFKYFTFGTVDFHVEIGTVVALIGENGSGKSTLFRLLLNILHADEGKITFFGEDRQVDDAQFKQSVGYAGNLLDAFPYISIKELSHMISYWYDNWNEDRYRYFCERYAIDERMKFGRCSTGIKKKVEFILSICHNPKLLILDEPSSGVDIKSQRKMKEDIIEFMEDGTRSTIIATHSVDEITHLSDILIVLHDGKIVNSMNKDDIYENWARVWVSDLKESIINHTNTVDVMYDSKQIITNHLPNLEQMLTTENITITHTQSLKIGEVIDYLIPQN</sequence>
<evidence type="ECO:0000256" key="3">
    <source>
        <dbReference type="ARBA" id="ARBA00022840"/>
    </source>
</evidence>
<dbReference type="InterPro" id="IPR027417">
    <property type="entry name" value="P-loop_NTPase"/>
</dbReference>
<keyword evidence="6" id="KW-1185">Reference proteome</keyword>
<proteinExistence type="predicted"/>
<dbReference type="PANTHER" id="PTHR42939">
    <property type="entry name" value="ABC TRANSPORTER ATP-BINDING PROTEIN ALBC-RELATED"/>
    <property type="match status" value="1"/>
</dbReference>
<gene>
    <name evidence="5" type="ORF">QQS35_16695</name>
</gene>
<dbReference type="EMBL" id="JASTZU010000053">
    <property type="protein sequence ID" value="MDL4842079.1"/>
    <property type="molecule type" value="Genomic_DNA"/>
</dbReference>
<evidence type="ECO:0000313" key="5">
    <source>
        <dbReference type="EMBL" id="MDL4842079.1"/>
    </source>
</evidence>
<accession>A0ABT7L886</accession>
<evidence type="ECO:0000256" key="2">
    <source>
        <dbReference type="ARBA" id="ARBA00022741"/>
    </source>
</evidence>
<dbReference type="Proteomes" id="UP001235343">
    <property type="component" value="Unassembled WGS sequence"/>
</dbReference>
<dbReference type="PANTHER" id="PTHR42939:SF1">
    <property type="entry name" value="ABC TRANSPORTER ATP-BINDING PROTEIN ALBC-RELATED"/>
    <property type="match status" value="1"/>
</dbReference>
<name>A0ABT7L886_9BACI</name>
<dbReference type="SMART" id="SM00382">
    <property type="entry name" value="AAA"/>
    <property type="match status" value="1"/>
</dbReference>
<organism evidence="5 6">
    <name type="scientific">Aquibacillus rhizosphaerae</name>
    <dbReference type="NCBI Taxonomy" id="3051431"/>
    <lineage>
        <taxon>Bacteria</taxon>
        <taxon>Bacillati</taxon>
        <taxon>Bacillota</taxon>
        <taxon>Bacilli</taxon>
        <taxon>Bacillales</taxon>
        <taxon>Bacillaceae</taxon>
        <taxon>Aquibacillus</taxon>
    </lineage>
</organism>
<feature type="domain" description="ABC transporter" evidence="4">
    <location>
        <begin position="3"/>
        <end position="231"/>
    </location>
</feature>
<dbReference type="InterPro" id="IPR003439">
    <property type="entry name" value="ABC_transporter-like_ATP-bd"/>
</dbReference>
<dbReference type="Pfam" id="PF00005">
    <property type="entry name" value="ABC_tran"/>
    <property type="match status" value="1"/>
</dbReference>
<keyword evidence="2" id="KW-0547">Nucleotide-binding</keyword>
<dbReference type="InterPro" id="IPR003593">
    <property type="entry name" value="AAA+_ATPase"/>
</dbReference>
<dbReference type="InterPro" id="IPR051782">
    <property type="entry name" value="ABC_Transporter_VariousFunc"/>
</dbReference>
<dbReference type="CDD" id="cd03230">
    <property type="entry name" value="ABC_DR_subfamily_A"/>
    <property type="match status" value="1"/>
</dbReference>